<keyword evidence="4" id="KW-0496">Mitochondrion</keyword>
<evidence type="ECO:0000313" key="8">
    <source>
        <dbReference type="EMBL" id="CAD7200747.1"/>
    </source>
</evidence>
<dbReference type="InterPro" id="IPR009801">
    <property type="entry name" value="TMEM126"/>
</dbReference>
<evidence type="ECO:0000256" key="4">
    <source>
        <dbReference type="ARBA" id="ARBA00023128"/>
    </source>
</evidence>
<evidence type="ECO:0000256" key="3">
    <source>
        <dbReference type="ARBA" id="ARBA00022989"/>
    </source>
</evidence>
<dbReference type="GO" id="GO:0031966">
    <property type="term" value="C:mitochondrial membrane"/>
    <property type="evidence" value="ECO:0007669"/>
    <property type="project" value="UniProtKB-SubCell"/>
</dbReference>
<feature type="compositionally biased region" description="Basic and acidic residues" evidence="6">
    <location>
        <begin position="433"/>
        <end position="453"/>
    </location>
</feature>
<evidence type="ECO:0000256" key="7">
    <source>
        <dbReference type="SAM" id="Phobius"/>
    </source>
</evidence>
<reference evidence="8" key="1">
    <citation type="submission" date="2020-11" db="EMBL/GenBank/DDBJ databases">
        <authorList>
            <person name="Tran Van P."/>
        </authorList>
    </citation>
    <scope>NUCLEOTIDE SEQUENCE</scope>
</reference>
<evidence type="ECO:0000256" key="6">
    <source>
        <dbReference type="SAM" id="MobiDB-lite"/>
    </source>
</evidence>
<dbReference type="PANTHER" id="PTHR16296">
    <property type="entry name" value="UNCHARACTERIZED HYPOTHALAMUS PROTEIN HT007"/>
    <property type="match status" value="1"/>
</dbReference>
<dbReference type="AlphaFoldDB" id="A0A7R8ZBW7"/>
<dbReference type="GO" id="GO:0032981">
    <property type="term" value="P:mitochondrial respiratory chain complex I assembly"/>
    <property type="evidence" value="ECO:0007669"/>
    <property type="project" value="TreeGrafter"/>
</dbReference>
<sequence>MNIWKIDKAQEVTMSLQRKTGDIPTDAILLDEEGAIKYQWKTIWGWKPRIDVWPFVHGFSILAGASGLAGMYINSHYRSKLKLLNYGRMSTYLPNVVLPAIMSTVVHHQGTGEITELSMNVRWGPFLNYFASHYATYRMPSLVHEPRAILALWKKFTRPIQSKLFTILMLQAVVAMSITYFEFESKSLLGAMHLKEVQEILNLLHYPNSFKNEINRKRKKMAQVSKRDVSLSLSDLLVGVMSHKPCRGTRHVLLVSEGVRRGLSKGQMVHTGRRRSLVPPVDHRGRRRQLMKGRLTMVIDNVRLMDVGRGRWRGGVSGCALASLIVVELNADPVDTNFPVKIVRAVLKMSQDGHGHVQFGKLLSRIGKVELEEVNPHLRRGGVENHLGKTTPSSPDRDSNLDLPVLSSRAQHDKRVRQLRHRGGYSYNTQDNTARHKVPESRKVVREGGEEKGVKKRGGGNPADKNEKSYRDEDYKLYSSPVASLVLTDSSHLTTVNI</sequence>
<keyword evidence="2 7" id="KW-0812">Transmembrane</keyword>
<keyword evidence="5 7" id="KW-0472">Membrane</keyword>
<dbReference type="PANTHER" id="PTHR16296:SF2">
    <property type="entry name" value="TRANSMEMBRANE PROTEIN 126A"/>
    <property type="match status" value="1"/>
</dbReference>
<feature type="region of interest" description="Disordered" evidence="6">
    <location>
        <begin position="380"/>
        <end position="472"/>
    </location>
</feature>
<evidence type="ECO:0000256" key="2">
    <source>
        <dbReference type="ARBA" id="ARBA00022692"/>
    </source>
</evidence>
<organism evidence="8">
    <name type="scientific">Timema douglasi</name>
    <name type="common">Walking stick</name>
    <dbReference type="NCBI Taxonomy" id="61478"/>
    <lineage>
        <taxon>Eukaryota</taxon>
        <taxon>Metazoa</taxon>
        <taxon>Ecdysozoa</taxon>
        <taxon>Arthropoda</taxon>
        <taxon>Hexapoda</taxon>
        <taxon>Insecta</taxon>
        <taxon>Pterygota</taxon>
        <taxon>Neoptera</taxon>
        <taxon>Polyneoptera</taxon>
        <taxon>Phasmatodea</taxon>
        <taxon>Timematodea</taxon>
        <taxon>Timematoidea</taxon>
        <taxon>Timematidae</taxon>
        <taxon>Timema</taxon>
    </lineage>
</organism>
<proteinExistence type="predicted"/>
<evidence type="ECO:0000256" key="1">
    <source>
        <dbReference type="ARBA" id="ARBA00004225"/>
    </source>
</evidence>
<name>A0A7R8ZBW7_TIMDO</name>
<accession>A0A7R8ZBW7</accession>
<gene>
    <name evidence="8" type="ORF">TDIB3V08_LOCUS6959</name>
</gene>
<dbReference type="Pfam" id="PF07114">
    <property type="entry name" value="TMEM126"/>
    <property type="match status" value="1"/>
</dbReference>
<evidence type="ECO:0000256" key="5">
    <source>
        <dbReference type="ARBA" id="ARBA00023136"/>
    </source>
</evidence>
<protein>
    <submittedName>
        <fullName evidence="8">Uncharacterized protein</fullName>
    </submittedName>
</protein>
<feature type="compositionally biased region" description="Basic residues" evidence="6">
    <location>
        <begin position="412"/>
        <end position="423"/>
    </location>
</feature>
<keyword evidence="3 7" id="KW-1133">Transmembrane helix</keyword>
<comment type="subcellular location">
    <subcellularLocation>
        <location evidence="1">Mitochondrion membrane</location>
        <topology evidence="1">Multi-pass membrane protein</topology>
    </subcellularLocation>
</comment>
<feature type="transmembrane region" description="Helical" evidence="7">
    <location>
        <begin position="52"/>
        <end position="73"/>
    </location>
</feature>
<dbReference type="EMBL" id="OA567736">
    <property type="protein sequence ID" value="CAD7200747.1"/>
    <property type="molecule type" value="Genomic_DNA"/>
</dbReference>